<gene>
    <name evidence="2" type="ORF">METZ01_LOCUS114339</name>
</gene>
<accession>A0A381X9P1</accession>
<evidence type="ECO:0000259" key="1">
    <source>
        <dbReference type="Pfam" id="PF00248"/>
    </source>
</evidence>
<reference evidence="2" key="1">
    <citation type="submission" date="2018-05" db="EMBL/GenBank/DDBJ databases">
        <authorList>
            <person name="Lanie J.A."/>
            <person name="Ng W.-L."/>
            <person name="Kazmierczak K.M."/>
            <person name="Andrzejewski T.M."/>
            <person name="Davidsen T.M."/>
            <person name="Wayne K.J."/>
            <person name="Tettelin H."/>
            <person name="Glass J.I."/>
            <person name="Rusch D."/>
            <person name="Podicherti R."/>
            <person name="Tsui H.-C.T."/>
            <person name="Winkler M.E."/>
        </authorList>
    </citation>
    <scope>NUCLEOTIDE SEQUENCE</scope>
</reference>
<dbReference type="PANTHER" id="PTHR43312">
    <property type="entry name" value="D-THREO-ALDOSE 1-DEHYDROGENASE"/>
    <property type="match status" value="1"/>
</dbReference>
<dbReference type="SUPFAM" id="SSF51430">
    <property type="entry name" value="NAD(P)-linked oxidoreductase"/>
    <property type="match status" value="1"/>
</dbReference>
<dbReference type="AlphaFoldDB" id="A0A381X9P1"/>
<dbReference type="InterPro" id="IPR023210">
    <property type="entry name" value="NADP_OxRdtase_dom"/>
</dbReference>
<evidence type="ECO:0000313" key="2">
    <source>
        <dbReference type="EMBL" id="SVA61485.1"/>
    </source>
</evidence>
<feature type="non-terminal residue" evidence="2">
    <location>
        <position position="75"/>
    </location>
</feature>
<dbReference type="EMBL" id="UINC01014416">
    <property type="protein sequence ID" value="SVA61485.1"/>
    <property type="molecule type" value="Genomic_DNA"/>
</dbReference>
<dbReference type="Gene3D" id="3.20.20.100">
    <property type="entry name" value="NADP-dependent oxidoreductase domain"/>
    <property type="match status" value="1"/>
</dbReference>
<dbReference type="Pfam" id="PF00248">
    <property type="entry name" value="Aldo_ket_red"/>
    <property type="match status" value="1"/>
</dbReference>
<sequence length="75" mass="8273">MHKRKFKPFGEISALTLGGGGLGQVWGETTREEAIRTVHMALEAEINHYDVAPMYGKGEAERVIGQAFEGKKLDN</sequence>
<dbReference type="PANTHER" id="PTHR43312:SF1">
    <property type="entry name" value="NADP-DEPENDENT OXIDOREDUCTASE DOMAIN-CONTAINING PROTEIN"/>
    <property type="match status" value="1"/>
</dbReference>
<dbReference type="InterPro" id="IPR053135">
    <property type="entry name" value="AKR2_Oxidoreductase"/>
</dbReference>
<dbReference type="InterPro" id="IPR036812">
    <property type="entry name" value="NAD(P)_OxRdtase_dom_sf"/>
</dbReference>
<proteinExistence type="predicted"/>
<name>A0A381X9P1_9ZZZZ</name>
<organism evidence="2">
    <name type="scientific">marine metagenome</name>
    <dbReference type="NCBI Taxonomy" id="408172"/>
    <lineage>
        <taxon>unclassified sequences</taxon>
        <taxon>metagenomes</taxon>
        <taxon>ecological metagenomes</taxon>
    </lineage>
</organism>
<feature type="domain" description="NADP-dependent oxidoreductase" evidence="1">
    <location>
        <begin position="15"/>
        <end position="70"/>
    </location>
</feature>
<protein>
    <recommendedName>
        <fullName evidence="1">NADP-dependent oxidoreductase domain-containing protein</fullName>
    </recommendedName>
</protein>